<dbReference type="InterPro" id="IPR023346">
    <property type="entry name" value="Lysozyme-like_dom_sf"/>
</dbReference>
<proteinExistence type="predicted"/>
<keyword evidence="3" id="KW-1185">Reference proteome</keyword>
<evidence type="ECO:0000313" key="3">
    <source>
        <dbReference type="Proteomes" id="UP001596044"/>
    </source>
</evidence>
<comment type="caution">
    <text evidence="2">The sequence shown here is derived from an EMBL/GenBank/DDBJ whole genome shotgun (WGS) entry which is preliminary data.</text>
</comment>
<dbReference type="PANTHER" id="PTHR37423">
    <property type="entry name" value="SOLUBLE LYTIC MUREIN TRANSGLYCOSYLASE-RELATED"/>
    <property type="match status" value="1"/>
</dbReference>
<dbReference type="SUPFAM" id="SSF53955">
    <property type="entry name" value="Lysozyme-like"/>
    <property type="match status" value="1"/>
</dbReference>
<reference evidence="3" key="1">
    <citation type="journal article" date="2019" name="Int. J. Syst. Evol. Microbiol.">
        <title>The Global Catalogue of Microorganisms (GCM) 10K type strain sequencing project: providing services to taxonomists for standard genome sequencing and annotation.</title>
        <authorList>
            <consortium name="The Broad Institute Genomics Platform"/>
            <consortium name="The Broad Institute Genome Sequencing Center for Infectious Disease"/>
            <person name="Wu L."/>
            <person name="Ma J."/>
        </authorList>
    </citation>
    <scope>NUCLEOTIDE SEQUENCE [LARGE SCALE GENOMIC DNA]</scope>
    <source>
        <strain evidence="3">KACC 11904</strain>
    </source>
</reference>
<dbReference type="EMBL" id="JBHSMJ010000040">
    <property type="protein sequence ID" value="MFC5451835.1"/>
    <property type="molecule type" value="Genomic_DNA"/>
</dbReference>
<feature type="domain" description="Transglycosylase SLT" evidence="1">
    <location>
        <begin position="41"/>
        <end position="151"/>
    </location>
</feature>
<dbReference type="Proteomes" id="UP001596044">
    <property type="component" value="Unassembled WGS sequence"/>
</dbReference>
<sequence>MTFFRKKRVFALLLIGFILILFMNSTFIGRKLYPIYFEQEIRQSAAKHDIDPFLIAAIIRVETNYQYHLESHKGAIGLMQLMPDTAAWIVETANMGTLTQEDLRNAAININLGAWYLNWLTRHYNGNLIYAIAAYNAGQGNVNKWKSNAIWDGTVEQISQIPFGETRHYVQRVLYYYDKYKKLYTESWQEQGKTSLINKEALDLLLSGEQRPILLVHRKLVAVHQVIT</sequence>
<dbReference type="Gene3D" id="1.10.530.10">
    <property type="match status" value="1"/>
</dbReference>
<protein>
    <submittedName>
        <fullName evidence="2">Lytic transglycosylase domain-containing protein</fullName>
    </submittedName>
</protein>
<dbReference type="CDD" id="cd16896">
    <property type="entry name" value="LT_Slt70-like"/>
    <property type="match status" value="1"/>
</dbReference>
<dbReference type="InterPro" id="IPR008258">
    <property type="entry name" value="Transglycosylase_SLT_dom_1"/>
</dbReference>
<gene>
    <name evidence="2" type="ORF">ACFPOG_26900</name>
</gene>
<dbReference type="Pfam" id="PF01464">
    <property type="entry name" value="SLT"/>
    <property type="match status" value="1"/>
</dbReference>
<organism evidence="2 3">
    <name type="scientific">Paenibacillus aestuarii</name>
    <dbReference type="NCBI Taxonomy" id="516965"/>
    <lineage>
        <taxon>Bacteria</taxon>
        <taxon>Bacillati</taxon>
        <taxon>Bacillota</taxon>
        <taxon>Bacilli</taxon>
        <taxon>Bacillales</taxon>
        <taxon>Paenibacillaceae</taxon>
        <taxon>Paenibacillus</taxon>
    </lineage>
</organism>
<evidence type="ECO:0000259" key="1">
    <source>
        <dbReference type="Pfam" id="PF01464"/>
    </source>
</evidence>
<name>A0ABW0KF00_9BACL</name>
<dbReference type="PANTHER" id="PTHR37423:SF5">
    <property type="entry name" value="SOLUBLE LYTIC MUREIN TRANSGLYCOSYLASE"/>
    <property type="match status" value="1"/>
</dbReference>
<evidence type="ECO:0000313" key="2">
    <source>
        <dbReference type="EMBL" id="MFC5451835.1"/>
    </source>
</evidence>
<accession>A0ABW0KF00</accession>
<dbReference type="RefSeq" id="WP_333742624.1">
    <property type="nucleotide sequence ID" value="NZ_JAQFVF010000027.1"/>
</dbReference>